<proteinExistence type="predicted"/>
<organism evidence="1 2">
    <name type="scientific">Ovis ammon polii x Ovis aries</name>
    <dbReference type="NCBI Taxonomy" id="2918886"/>
    <lineage>
        <taxon>Eukaryota</taxon>
        <taxon>Metazoa</taxon>
        <taxon>Chordata</taxon>
        <taxon>Craniata</taxon>
        <taxon>Vertebrata</taxon>
        <taxon>Euteleostomi</taxon>
        <taxon>Mammalia</taxon>
        <taxon>Eutheria</taxon>
        <taxon>Laurasiatheria</taxon>
        <taxon>Artiodactyla</taxon>
        <taxon>Ruminantia</taxon>
        <taxon>Pecora</taxon>
        <taxon>Bovidae</taxon>
        <taxon>Caprinae</taxon>
        <taxon>Ovis</taxon>
    </lineage>
</organism>
<name>A0ACB9V4G9_9CETA</name>
<dbReference type="EMBL" id="CM043031">
    <property type="protein sequence ID" value="KAI4584606.1"/>
    <property type="molecule type" value="Genomic_DNA"/>
</dbReference>
<keyword evidence="2" id="KW-1185">Reference proteome</keyword>
<gene>
    <name evidence="1" type="ORF">MJG53_007885</name>
</gene>
<evidence type="ECO:0000313" key="2">
    <source>
        <dbReference type="Proteomes" id="UP001057279"/>
    </source>
</evidence>
<accession>A0ACB9V4G9</accession>
<dbReference type="Proteomes" id="UP001057279">
    <property type="component" value="Linkage Group LG06"/>
</dbReference>
<protein>
    <submittedName>
        <fullName evidence="1">Uncharacterized protein</fullName>
    </submittedName>
</protein>
<sequence length="543" mass="61647">MQSIQRTSRPKLKARNVQFLQYPTLTQPQLDISEIHKVSYTDSPKRILPGMSRHRNILKPMSTPSPFLEFFGIQRESKNSLLPKYSTKIRSKYLILPKMYHTDDPVASKVPCDKLKMFSLTAFLARKKTFKELGDAGETVNGAGRGAFGRCDRSIVNKSRQTALDIAKFWGYKHIANLLANAKGGKKPWFLTNEVEECENYFSKTLLDRKSEKRNNSDWLLAKESHPATVYILFSDLNPLVTLGGNKESFQQPEVRLCQLNYTDIKDYLAQPEKITLIFLGVELEMKKEFFNYAGEVSKEEEDGLVAWFALGIDTVAAEEFKQRHENCYFLHPPMPALLQLKEKEAGVVAQARSVLAWHSRYKFCPTCGNATKIEEGGYKRVCLKEDCPSLHGVHNTSYPRVDPVVIMQVIHPDGTKCLLGRQKRFPPGMFTCLAGFIEPGETIEDAVRREVEEESGVKVGHVQYVSCQPWPMPSSLMIGCLAVAVSTEIKVDKNEIEDARWFTREQVVDVLTKGKQQAFFVPPSRAIAHQLIKHWIGMNPNL</sequence>
<evidence type="ECO:0000313" key="1">
    <source>
        <dbReference type="EMBL" id="KAI4584606.1"/>
    </source>
</evidence>
<comment type="caution">
    <text evidence="1">The sequence shown here is derived from an EMBL/GenBank/DDBJ whole genome shotgun (WGS) entry which is preliminary data.</text>
</comment>
<reference evidence="1" key="1">
    <citation type="submission" date="2022-03" db="EMBL/GenBank/DDBJ databases">
        <title>Genomic analyses of argali, domestic sheep and their hybrids provide insights into chromosomal evolution, heterosis and genetic basis of agronomic traits.</title>
        <authorList>
            <person name="Li M."/>
        </authorList>
    </citation>
    <scope>NUCLEOTIDE SEQUENCE</scope>
    <source>
        <strain evidence="1">F1 hybrid</strain>
    </source>
</reference>